<feature type="domain" description="4-O-methyl-glucuronoyl methylesterase-like" evidence="4">
    <location>
        <begin position="111"/>
        <end position="353"/>
    </location>
</feature>
<dbReference type="Gene3D" id="3.40.50.1820">
    <property type="entry name" value="alpha/beta hydrolase"/>
    <property type="match status" value="1"/>
</dbReference>
<gene>
    <name evidence="5" type="ORF">LCGC14_0764470</name>
</gene>
<dbReference type="InterPro" id="IPR029058">
    <property type="entry name" value="AB_hydrolase_fold"/>
</dbReference>
<name>A0A0F9Q4D8_9ZZZZ</name>
<evidence type="ECO:0000256" key="3">
    <source>
        <dbReference type="ARBA" id="ARBA00022801"/>
    </source>
</evidence>
<sequence length="403" mass="45823">MRKGLRICLVFFILFVKAQAQDYDKSEGPVINYEESKVPDYNLPKVLETLDGDIIRNKASWEKKRRPEILKLFEDNVYGQLPEAYDGINFKVKKKVPDAMYGKATLKEVEISVWKESDSVNIRLTLFIPNNVERPIPVFLLINNRGEYNTDPTRFIRSQFWPAEMIIDNGYAVAAFHVSDAAPDNIENYQDGVLQLYPEQLGANNGMKAIGSWAWAASRVMDYFEQNKEIDSEKASLVGHSRGGKASLWAGAQDQRFALIFSNCSGNTGAALSRRMFGETVKRINISFPHWFADSYAKYNDNENALPVDQHMLISLIAPRPVYITSASEDLWADPKGSYLSLLHAEKVYDLYGGNSALPRNPPELDSPIIASNLGYHNREGIHNLTAYDWKNFIKFANYHFDR</sequence>
<keyword evidence="1" id="KW-0719">Serine esterase</keyword>
<keyword evidence="3" id="KW-0378">Hydrolase</keyword>
<proteinExistence type="predicted"/>
<dbReference type="InterPro" id="IPR050261">
    <property type="entry name" value="FrsA_esterase"/>
</dbReference>
<dbReference type="InterPro" id="IPR054579">
    <property type="entry name" value="GCE-like_dom"/>
</dbReference>
<dbReference type="PANTHER" id="PTHR22946">
    <property type="entry name" value="DIENELACTONE HYDROLASE DOMAIN-CONTAINING PROTEIN-RELATED"/>
    <property type="match status" value="1"/>
</dbReference>
<dbReference type="EMBL" id="LAZR01001900">
    <property type="protein sequence ID" value="KKN37354.1"/>
    <property type="molecule type" value="Genomic_DNA"/>
</dbReference>
<dbReference type="AlphaFoldDB" id="A0A0F9Q4D8"/>
<keyword evidence="2" id="KW-0732">Signal</keyword>
<dbReference type="SUPFAM" id="SSF53474">
    <property type="entry name" value="alpha/beta-Hydrolases"/>
    <property type="match status" value="1"/>
</dbReference>
<protein>
    <recommendedName>
        <fullName evidence="4">4-O-methyl-glucuronoyl methylesterase-like domain-containing protein</fullName>
    </recommendedName>
</protein>
<organism evidence="5">
    <name type="scientific">marine sediment metagenome</name>
    <dbReference type="NCBI Taxonomy" id="412755"/>
    <lineage>
        <taxon>unclassified sequences</taxon>
        <taxon>metagenomes</taxon>
        <taxon>ecological metagenomes</taxon>
    </lineage>
</organism>
<evidence type="ECO:0000313" key="5">
    <source>
        <dbReference type="EMBL" id="KKN37354.1"/>
    </source>
</evidence>
<dbReference type="GO" id="GO:0052689">
    <property type="term" value="F:carboxylic ester hydrolase activity"/>
    <property type="evidence" value="ECO:0007669"/>
    <property type="project" value="UniProtKB-KW"/>
</dbReference>
<evidence type="ECO:0000256" key="2">
    <source>
        <dbReference type="ARBA" id="ARBA00022729"/>
    </source>
</evidence>
<evidence type="ECO:0000259" key="4">
    <source>
        <dbReference type="Pfam" id="PF22244"/>
    </source>
</evidence>
<dbReference type="PANTHER" id="PTHR22946:SF12">
    <property type="entry name" value="CONIDIAL PIGMENT BIOSYNTHESIS PROTEIN AYG1 (AFU_ORTHOLOGUE AFUA_2G17550)"/>
    <property type="match status" value="1"/>
</dbReference>
<comment type="caution">
    <text evidence="5">The sequence shown here is derived from an EMBL/GenBank/DDBJ whole genome shotgun (WGS) entry which is preliminary data.</text>
</comment>
<reference evidence="5" key="1">
    <citation type="journal article" date="2015" name="Nature">
        <title>Complex archaea that bridge the gap between prokaryotes and eukaryotes.</title>
        <authorList>
            <person name="Spang A."/>
            <person name="Saw J.H."/>
            <person name="Jorgensen S.L."/>
            <person name="Zaremba-Niedzwiedzka K."/>
            <person name="Martijn J."/>
            <person name="Lind A.E."/>
            <person name="van Eijk R."/>
            <person name="Schleper C."/>
            <person name="Guy L."/>
            <person name="Ettema T.J."/>
        </authorList>
    </citation>
    <scope>NUCLEOTIDE SEQUENCE</scope>
</reference>
<dbReference type="Pfam" id="PF22244">
    <property type="entry name" value="GCE_fung"/>
    <property type="match status" value="1"/>
</dbReference>
<accession>A0A0F9Q4D8</accession>
<evidence type="ECO:0000256" key="1">
    <source>
        <dbReference type="ARBA" id="ARBA00022487"/>
    </source>
</evidence>